<protein>
    <submittedName>
        <fullName evidence="2">Unnamed protein product</fullName>
    </submittedName>
</protein>
<name>A0A9W6YCM5_9STRA</name>
<reference evidence="2" key="1">
    <citation type="submission" date="2023-04" db="EMBL/GenBank/DDBJ databases">
        <title>Phytophthora fragariaefolia NBRC 109709.</title>
        <authorList>
            <person name="Ichikawa N."/>
            <person name="Sato H."/>
            <person name="Tonouchi N."/>
        </authorList>
    </citation>
    <scope>NUCLEOTIDE SEQUENCE</scope>
    <source>
        <strain evidence="2">NBRC 109709</strain>
    </source>
</reference>
<keyword evidence="3" id="KW-1185">Reference proteome</keyword>
<feature type="region of interest" description="Disordered" evidence="1">
    <location>
        <begin position="1"/>
        <end position="77"/>
    </location>
</feature>
<evidence type="ECO:0000313" key="2">
    <source>
        <dbReference type="EMBL" id="GMF59011.1"/>
    </source>
</evidence>
<evidence type="ECO:0000313" key="3">
    <source>
        <dbReference type="Proteomes" id="UP001165121"/>
    </source>
</evidence>
<proteinExistence type="predicted"/>
<dbReference type="EMBL" id="BSXT01004812">
    <property type="protein sequence ID" value="GMF59011.1"/>
    <property type="molecule type" value="Genomic_DNA"/>
</dbReference>
<gene>
    <name evidence="2" type="ORF">Pfra01_002546700</name>
</gene>
<dbReference type="AlphaFoldDB" id="A0A9W6YCM5"/>
<dbReference type="OrthoDB" id="141058at2759"/>
<comment type="caution">
    <text evidence="2">The sequence shown here is derived from an EMBL/GenBank/DDBJ whole genome shotgun (WGS) entry which is preliminary data.</text>
</comment>
<sequence length="203" mass="22065">MAKGSSVVLAKPMKSGRIEMEGGPNPQTGSGGRLPPISERSMSFDDSARGISEAKDEEVNEYEDSEADGHVFNDDLDTSDEARVSVGRSGAPRPITRNLAGEFDRVVKPEPACDDSGSENEISDMKTTDETVIRKLPGNRPPTNSSTPAANLVIDQILNQMMESSDWIRQLTLKAVRQALWVELSGKLAWCDVGILQVRTYLG</sequence>
<dbReference type="Proteomes" id="UP001165121">
    <property type="component" value="Unassembled WGS sequence"/>
</dbReference>
<evidence type="ECO:0000256" key="1">
    <source>
        <dbReference type="SAM" id="MobiDB-lite"/>
    </source>
</evidence>
<feature type="compositionally biased region" description="Acidic residues" evidence="1">
    <location>
        <begin position="55"/>
        <end position="66"/>
    </location>
</feature>
<accession>A0A9W6YCM5</accession>
<organism evidence="2 3">
    <name type="scientific">Phytophthora fragariaefolia</name>
    <dbReference type="NCBI Taxonomy" id="1490495"/>
    <lineage>
        <taxon>Eukaryota</taxon>
        <taxon>Sar</taxon>
        <taxon>Stramenopiles</taxon>
        <taxon>Oomycota</taxon>
        <taxon>Peronosporomycetes</taxon>
        <taxon>Peronosporales</taxon>
        <taxon>Peronosporaceae</taxon>
        <taxon>Phytophthora</taxon>
    </lineage>
</organism>
<feature type="compositionally biased region" description="Basic and acidic residues" evidence="1">
    <location>
        <begin position="42"/>
        <end position="54"/>
    </location>
</feature>